<feature type="transmembrane region" description="Helical" evidence="1">
    <location>
        <begin position="27"/>
        <end position="46"/>
    </location>
</feature>
<keyword evidence="1" id="KW-0812">Transmembrane</keyword>
<keyword evidence="1" id="KW-0472">Membrane</keyword>
<dbReference type="EMBL" id="BAIR01000013">
    <property type="protein sequence ID" value="GAE18851.1"/>
    <property type="molecule type" value="Genomic_DNA"/>
</dbReference>
<evidence type="ECO:0000313" key="3">
    <source>
        <dbReference type="Proteomes" id="UP000018842"/>
    </source>
</evidence>
<dbReference type="Proteomes" id="UP000018842">
    <property type="component" value="Unassembled WGS sequence"/>
</dbReference>
<name>W4PGD2_9BACE</name>
<comment type="caution">
    <text evidence="2">The sequence shown here is derived from an EMBL/GenBank/DDBJ whole genome shotgun (WGS) entry which is preliminary data.</text>
</comment>
<evidence type="ECO:0000256" key="1">
    <source>
        <dbReference type="SAM" id="Phobius"/>
    </source>
</evidence>
<protein>
    <submittedName>
        <fullName evidence="2">Uncharacterized protein</fullName>
    </submittedName>
</protein>
<reference evidence="3" key="1">
    <citation type="journal article" date="2014" name="Genome">
        <title>Draft Genome Sequences of Three Strains of Bacteroides pyogenes Isolated from a Cat and Swine.</title>
        <authorList>
            <person name="Sakamoto M."/>
            <person name="Oshima K."/>
            <person name="Suda W."/>
            <person name="Kitamura K."/>
            <person name="Iida T."/>
            <person name="Hattori M."/>
            <person name="Ohkuma M."/>
        </authorList>
    </citation>
    <scope>NUCLEOTIDE SEQUENCE [LARGE SCALE GENOMIC DNA]</scope>
    <source>
        <strain evidence="3">JCM 6294</strain>
    </source>
</reference>
<keyword evidence="1" id="KW-1133">Transmembrane helix</keyword>
<proteinExistence type="predicted"/>
<gene>
    <name evidence="2" type="ORF">JCM6294_1809</name>
</gene>
<evidence type="ECO:0000313" key="2">
    <source>
        <dbReference type="EMBL" id="GAE18851.1"/>
    </source>
</evidence>
<dbReference type="AlphaFoldDB" id="W4PGD2"/>
<sequence length="57" mass="6694">MSFRLTVGIWPFIWRHAASRKLVKRNLFSIIIYSYIITISFVDSDCKRLSGGKNMKK</sequence>
<accession>W4PGD2</accession>
<organism evidence="2 3">
    <name type="scientific">Bacteroides pyogenes DSM 20611 = JCM 6294</name>
    <dbReference type="NCBI Taxonomy" id="1121100"/>
    <lineage>
        <taxon>Bacteria</taxon>
        <taxon>Pseudomonadati</taxon>
        <taxon>Bacteroidota</taxon>
        <taxon>Bacteroidia</taxon>
        <taxon>Bacteroidales</taxon>
        <taxon>Bacteroidaceae</taxon>
        <taxon>Bacteroides</taxon>
    </lineage>
</organism>